<sequence>ATLLSKTLEQTPKYSGKPDQNADEWLNDLIATCRMADITEAHALKLIPVFLEGHAKQWYSDNKETFETWNVFKTEFIRTYSSPTTKQLASNRLRTRLQHYDEPVIEYYTDIMKL</sequence>
<comment type="caution">
    <text evidence="2">The sequence shown here is derived from an EMBL/GenBank/DDBJ whole genome shotgun (WGS) entry which is preliminary data.</text>
</comment>
<dbReference type="EMBL" id="CAJOAX010069447">
    <property type="protein sequence ID" value="CAF4367879.1"/>
    <property type="molecule type" value="Genomic_DNA"/>
</dbReference>
<gene>
    <name evidence="2" type="ORF">OTI717_LOCUS44043</name>
</gene>
<dbReference type="InterPro" id="IPR005162">
    <property type="entry name" value="Retrotrans_gag_dom"/>
</dbReference>
<dbReference type="PANTHER" id="PTHR33223:SF6">
    <property type="entry name" value="CCHC-TYPE DOMAIN-CONTAINING PROTEIN"/>
    <property type="match status" value="1"/>
</dbReference>
<feature type="non-terminal residue" evidence="2">
    <location>
        <position position="1"/>
    </location>
</feature>
<proteinExistence type="predicted"/>
<name>A0A820M557_9BILA</name>
<accession>A0A820M557</accession>
<dbReference type="AlphaFoldDB" id="A0A820M557"/>
<evidence type="ECO:0000313" key="3">
    <source>
        <dbReference type="Proteomes" id="UP000663823"/>
    </source>
</evidence>
<evidence type="ECO:0000313" key="2">
    <source>
        <dbReference type="EMBL" id="CAF4367879.1"/>
    </source>
</evidence>
<reference evidence="2" key="1">
    <citation type="submission" date="2021-02" db="EMBL/GenBank/DDBJ databases">
        <authorList>
            <person name="Nowell W R."/>
        </authorList>
    </citation>
    <scope>NUCLEOTIDE SEQUENCE</scope>
</reference>
<dbReference type="PANTHER" id="PTHR33223">
    <property type="entry name" value="CCHC-TYPE DOMAIN-CONTAINING PROTEIN"/>
    <property type="match status" value="1"/>
</dbReference>
<feature type="non-terminal residue" evidence="2">
    <location>
        <position position="114"/>
    </location>
</feature>
<dbReference type="Proteomes" id="UP000663823">
    <property type="component" value="Unassembled WGS sequence"/>
</dbReference>
<protein>
    <recommendedName>
        <fullName evidence="1">Retrotransposon gag domain-containing protein</fullName>
    </recommendedName>
</protein>
<organism evidence="2 3">
    <name type="scientific">Rotaria sordida</name>
    <dbReference type="NCBI Taxonomy" id="392033"/>
    <lineage>
        <taxon>Eukaryota</taxon>
        <taxon>Metazoa</taxon>
        <taxon>Spiralia</taxon>
        <taxon>Gnathifera</taxon>
        <taxon>Rotifera</taxon>
        <taxon>Eurotatoria</taxon>
        <taxon>Bdelloidea</taxon>
        <taxon>Philodinida</taxon>
        <taxon>Philodinidae</taxon>
        <taxon>Rotaria</taxon>
    </lineage>
</organism>
<feature type="domain" description="Retrotransposon gag" evidence="1">
    <location>
        <begin position="45"/>
        <end position="110"/>
    </location>
</feature>
<evidence type="ECO:0000259" key="1">
    <source>
        <dbReference type="Pfam" id="PF03732"/>
    </source>
</evidence>
<dbReference type="Pfam" id="PF03732">
    <property type="entry name" value="Retrotrans_gag"/>
    <property type="match status" value="1"/>
</dbReference>